<dbReference type="EC" id="2.7.7.49" evidence="1"/>
<proteinExistence type="inferred from homology"/>
<accession>C6C382</accession>
<evidence type="ECO:0000313" key="12">
    <source>
        <dbReference type="Proteomes" id="UP000002734"/>
    </source>
</evidence>
<dbReference type="KEGG" id="dda:Dd703_3418"/>
<dbReference type="InterPro" id="IPR043502">
    <property type="entry name" value="DNA/RNA_pol_sf"/>
</dbReference>
<name>C6C382_MUSP7</name>
<dbReference type="SUPFAM" id="SSF56672">
    <property type="entry name" value="DNA/RNA polymerases"/>
    <property type="match status" value="1"/>
</dbReference>
<dbReference type="InterPro" id="IPR051083">
    <property type="entry name" value="GrpII_Intron_Splice-Mob/Def"/>
</dbReference>
<dbReference type="Pfam" id="PF00078">
    <property type="entry name" value="RVT_1"/>
    <property type="match status" value="1"/>
</dbReference>
<dbReference type="InterPro" id="IPR000477">
    <property type="entry name" value="RT_dom"/>
</dbReference>
<evidence type="ECO:0000256" key="7">
    <source>
        <dbReference type="ARBA" id="ARBA00023118"/>
    </source>
</evidence>
<evidence type="ECO:0000256" key="4">
    <source>
        <dbReference type="ARBA" id="ARBA00022723"/>
    </source>
</evidence>
<dbReference type="AlphaFoldDB" id="C6C382"/>
<gene>
    <name evidence="11" type="ordered locus">Dd703_3418</name>
</gene>
<evidence type="ECO:0000259" key="10">
    <source>
        <dbReference type="PROSITE" id="PS50878"/>
    </source>
</evidence>
<dbReference type="InterPro" id="IPR000123">
    <property type="entry name" value="Reverse_transcriptase_msDNA"/>
</dbReference>
<evidence type="ECO:0000256" key="9">
    <source>
        <dbReference type="ARBA" id="ARBA00048173"/>
    </source>
</evidence>
<dbReference type="PANTHER" id="PTHR34047">
    <property type="entry name" value="NUCLEAR INTRON MATURASE 1, MITOCHONDRIAL-RELATED"/>
    <property type="match status" value="1"/>
</dbReference>
<evidence type="ECO:0000256" key="3">
    <source>
        <dbReference type="ARBA" id="ARBA00022695"/>
    </source>
</evidence>
<evidence type="ECO:0000256" key="1">
    <source>
        <dbReference type="ARBA" id="ARBA00012493"/>
    </source>
</evidence>
<comment type="catalytic activity">
    <reaction evidence="9">
        <text>DNA(n) + a 2'-deoxyribonucleoside 5'-triphosphate = DNA(n+1) + diphosphate</text>
        <dbReference type="Rhea" id="RHEA:22508"/>
        <dbReference type="Rhea" id="RHEA-COMP:17339"/>
        <dbReference type="Rhea" id="RHEA-COMP:17340"/>
        <dbReference type="ChEBI" id="CHEBI:33019"/>
        <dbReference type="ChEBI" id="CHEBI:61560"/>
        <dbReference type="ChEBI" id="CHEBI:173112"/>
        <dbReference type="EC" id="2.7.7.49"/>
    </reaction>
</comment>
<evidence type="ECO:0000256" key="8">
    <source>
        <dbReference type="ARBA" id="ARBA00034120"/>
    </source>
</evidence>
<evidence type="ECO:0000256" key="2">
    <source>
        <dbReference type="ARBA" id="ARBA00022679"/>
    </source>
</evidence>
<keyword evidence="5" id="KW-0460">Magnesium</keyword>
<dbReference type="RefSeq" id="WP_015855078.1">
    <property type="nucleotide sequence ID" value="NC_012880.1"/>
</dbReference>
<dbReference type="GO" id="GO:0003723">
    <property type="term" value="F:RNA binding"/>
    <property type="evidence" value="ECO:0007669"/>
    <property type="project" value="InterPro"/>
</dbReference>
<dbReference type="HOGENOM" id="CLU_028398_2_0_6"/>
<dbReference type="GO" id="GO:0003964">
    <property type="term" value="F:RNA-directed DNA polymerase activity"/>
    <property type="evidence" value="ECO:0007669"/>
    <property type="project" value="UniProtKB-KW"/>
</dbReference>
<dbReference type="STRING" id="579405.Dd703_3418"/>
<dbReference type="Proteomes" id="UP000002734">
    <property type="component" value="Chromosome"/>
</dbReference>
<dbReference type="PROSITE" id="PS50878">
    <property type="entry name" value="RT_POL"/>
    <property type="match status" value="1"/>
</dbReference>
<reference evidence="11" key="1">
    <citation type="submission" date="2009-06" db="EMBL/GenBank/DDBJ databases">
        <title>Complete sequence of Dickeya dadantii Ech703.</title>
        <authorList>
            <consortium name="US DOE Joint Genome Institute"/>
            <person name="Lucas S."/>
            <person name="Copeland A."/>
            <person name="Lapidus A."/>
            <person name="Glavina del Rio T."/>
            <person name="Dalin E."/>
            <person name="Tice H."/>
            <person name="Bruce D."/>
            <person name="Goodwin L."/>
            <person name="Pitluck S."/>
            <person name="Chertkov O."/>
            <person name="Brettin T."/>
            <person name="Detter J.C."/>
            <person name="Han C."/>
            <person name="Larimer F."/>
            <person name="Land M."/>
            <person name="Hauser L."/>
            <person name="Kyrpides N."/>
            <person name="Mikhailova N."/>
            <person name="Balakrishnan V."/>
            <person name="Glasner J."/>
            <person name="Perna N.T."/>
        </authorList>
    </citation>
    <scope>NUCLEOTIDE SEQUENCE [LARGE SCALE GENOMIC DNA]</scope>
    <source>
        <strain evidence="11">Ech703</strain>
    </source>
</reference>
<keyword evidence="12" id="KW-1185">Reference proteome</keyword>
<keyword evidence="6 11" id="KW-0695">RNA-directed DNA polymerase</keyword>
<keyword evidence="7" id="KW-0051">Antiviral defense</keyword>
<dbReference type="PRINTS" id="PR00866">
    <property type="entry name" value="RNADNAPOLMS"/>
</dbReference>
<dbReference type="eggNOG" id="COG3344">
    <property type="taxonomic scope" value="Bacteria"/>
</dbReference>
<comment type="similarity">
    <text evidence="8">Belongs to the bacterial reverse transcriptase family.</text>
</comment>
<organism evidence="11 12">
    <name type="scientific">Musicola paradisiaca (strain Ech703)</name>
    <name type="common">Dickeya paradisiaca</name>
    <name type="synonym">Dickeya dadantii</name>
    <dbReference type="NCBI Taxonomy" id="579405"/>
    <lineage>
        <taxon>Bacteria</taxon>
        <taxon>Pseudomonadati</taxon>
        <taxon>Pseudomonadota</taxon>
        <taxon>Gammaproteobacteria</taxon>
        <taxon>Enterobacterales</taxon>
        <taxon>Pectobacteriaceae</taxon>
        <taxon>Musicola</taxon>
    </lineage>
</organism>
<evidence type="ECO:0000256" key="5">
    <source>
        <dbReference type="ARBA" id="ARBA00022842"/>
    </source>
</evidence>
<evidence type="ECO:0000256" key="6">
    <source>
        <dbReference type="ARBA" id="ARBA00022918"/>
    </source>
</evidence>
<keyword evidence="3" id="KW-0548">Nucleotidyltransferase</keyword>
<feature type="domain" description="Reverse transcriptase" evidence="10">
    <location>
        <begin position="1"/>
        <end position="275"/>
    </location>
</feature>
<dbReference type="EMBL" id="CP001654">
    <property type="protein sequence ID" value="ACS87180.1"/>
    <property type="molecule type" value="Genomic_DNA"/>
</dbReference>
<dbReference type="GO" id="GO:0051607">
    <property type="term" value="P:defense response to virus"/>
    <property type="evidence" value="ECO:0007669"/>
    <property type="project" value="UniProtKB-KW"/>
</dbReference>
<keyword evidence="4" id="KW-0479">Metal-binding</keyword>
<dbReference type="GO" id="GO:0046872">
    <property type="term" value="F:metal ion binding"/>
    <property type="evidence" value="ECO:0007669"/>
    <property type="project" value="UniProtKB-KW"/>
</dbReference>
<keyword evidence="2" id="KW-0808">Transferase</keyword>
<sequence>MKTPLPLLFSYEDEAQFLRSLSSGLRNRHSEEVRRLVAIGLPPVVSWSVLSVAIGVSPHFLNSIIKNKCKYYRSFTISKGKGKKKRLIEAPRISLKLIQAWLAYHLSRNSADYISENSYAFIPGVNGIYEAAKRHCGSQWVLSIDLKDFFHYVNSNKIMPALLDLGYRTEQAAKIIDIVTLQDRLPQGAPSSPYISNIAFKPTDELIERIITGRGVSYTRYADDLTFSGCDAEFNIDGFKGEIINALKSHGWIVALDKVKISKKPNRLKVHGFLVHNQKPVLTKGYRNKLRTYRHLMQAGTIKPDDLDKIKGHLNYGYYIDRLNSQEVEFSC</sequence>
<protein>
    <recommendedName>
        <fullName evidence="1">RNA-directed DNA polymerase</fullName>
        <ecNumber evidence="1">2.7.7.49</ecNumber>
    </recommendedName>
</protein>
<dbReference type="CDD" id="cd03487">
    <property type="entry name" value="RT_Bac_retron_II"/>
    <property type="match status" value="1"/>
</dbReference>
<evidence type="ECO:0000313" key="11">
    <source>
        <dbReference type="EMBL" id="ACS87180.1"/>
    </source>
</evidence>